<dbReference type="Proteomes" id="UP000243232">
    <property type="component" value="Chromosome I"/>
</dbReference>
<sequence length="159" mass="17346">MGIDASQLRQLVIAPTLHHLQRHSASAEALLLAVAACQSGLGCQLADSNCYGIFQISADQHQSCWDSYLAADPCLASQVRGLASQHAFLQDPHLELAVNLRYATAIAWFLIEAQHIELPATPDIQRFARIWQQVFNPAGLSGDFLQAWHNCLDGSLQAA</sequence>
<evidence type="ECO:0000313" key="1">
    <source>
        <dbReference type="EMBL" id="SDT98592.1"/>
    </source>
</evidence>
<dbReference type="RefSeq" id="WP_090193442.1">
    <property type="nucleotide sequence ID" value="NZ_LT629785.1"/>
</dbReference>
<keyword evidence="2" id="KW-1185">Reference proteome</keyword>
<evidence type="ECO:0000313" key="2">
    <source>
        <dbReference type="Proteomes" id="UP000243232"/>
    </source>
</evidence>
<gene>
    <name evidence="1" type="ORF">SAMN05216296_1078</name>
</gene>
<proteinExistence type="predicted"/>
<protein>
    <recommendedName>
        <fullName evidence="3">Transglycosylase SLT domain-containing protein</fullName>
    </recommendedName>
</protein>
<dbReference type="EMBL" id="LT629785">
    <property type="protein sequence ID" value="SDT98592.1"/>
    <property type="molecule type" value="Genomic_DNA"/>
</dbReference>
<dbReference type="OrthoDB" id="7355818at2"/>
<organism evidence="1 2">
    <name type="scientific">Pseudomonas pohangensis</name>
    <dbReference type="NCBI Taxonomy" id="364197"/>
    <lineage>
        <taxon>Bacteria</taxon>
        <taxon>Pseudomonadati</taxon>
        <taxon>Pseudomonadota</taxon>
        <taxon>Gammaproteobacteria</taxon>
        <taxon>Pseudomonadales</taxon>
        <taxon>Pseudomonadaceae</taxon>
        <taxon>Pseudomonas</taxon>
    </lineage>
</organism>
<name>A0A1H2ETU8_9PSED</name>
<dbReference type="AlphaFoldDB" id="A0A1H2ETU8"/>
<evidence type="ECO:0008006" key="3">
    <source>
        <dbReference type="Google" id="ProtNLM"/>
    </source>
</evidence>
<accession>A0A1H2ETU8</accession>
<dbReference type="STRING" id="364197.SAMN05216296_1078"/>
<reference evidence="2" key="1">
    <citation type="submission" date="2016-10" db="EMBL/GenBank/DDBJ databases">
        <authorList>
            <person name="Varghese N."/>
            <person name="Submissions S."/>
        </authorList>
    </citation>
    <scope>NUCLEOTIDE SEQUENCE [LARGE SCALE GENOMIC DNA]</scope>
    <source>
        <strain evidence="2">DSM 17875</strain>
    </source>
</reference>